<evidence type="ECO:0000256" key="4">
    <source>
        <dbReference type="ARBA" id="ARBA00023125"/>
    </source>
</evidence>
<name>A0A8T2M840_ASTMX</name>
<sequence length="337" mass="36658">MFFLKMAPKRKKTNVCSTQTTKQKKSRVSCNRQAQSNSSTAVQPSQHSQLFLTSHNILPTVPPICQTTLPSATCQTSPSMSCIQTTPPSTSLHAAPSTPTPQIIPFTATCQTTPNPSQPTPSISTAQTGPPTSTSQTNTSVYTTQINLSSTSSQTHPVPHSNISFQEVESVLTLSFGRRQKRYQVTVDELRRRVGAPENMSANTLVSYLRVDKNKKQELKQRLQNAGVSPGPLTSVVSMCSKLTEAEACELADSLGKMAAAYIPDDIQLMELANKDVALGRLAFFKDLLNEAKTQLHQHATAFDLVTHGLGLKLFDVFFSVLGKVADSEIRKYSAAE</sequence>
<evidence type="ECO:0000256" key="7">
    <source>
        <dbReference type="SAM" id="MobiDB-lite"/>
    </source>
</evidence>
<comment type="subcellular location">
    <subcellularLocation>
        <location evidence="1">Nucleus</location>
    </subcellularLocation>
</comment>
<dbReference type="Proteomes" id="UP000752171">
    <property type="component" value="Unassembled WGS sequence"/>
</dbReference>
<feature type="compositionally biased region" description="Low complexity" evidence="7">
    <location>
        <begin position="112"/>
        <end position="125"/>
    </location>
</feature>
<evidence type="ECO:0000313" key="10">
    <source>
        <dbReference type="EMBL" id="KAG9280718.1"/>
    </source>
</evidence>
<proteinExistence type="inferred from homology"/>
<accession>A0A8T2M840</accession>
<evidence type="ECO:0000259" key="8">
    <source>
        <dbReference type="Pfam" id="PF03299"/>
    </source>
</evidence>
<evidence type="ECO:0000313" key="11">
    <source>
        <dbReference type="Proteomes" id="UP000752171"/>
    </source>
</evidence>
<evidence type="ECO:0000313" key="9">
    <source>
        <dbReference type="EMBL" id="KAG9278188.1"/>
    </source>
</evidence>
<dbReference type="Pfam" id="PF03299">
    <property type="entry name" value="TF_AP-2"/>
    <property type="match status" value="1"/>
</dbReference>
<feature type="compositionally biased region" description="Polar residues" evidence="7">
    <location>
        <begin position="126"/>
        <end position="138"/>
    </location>
</feature>
<gene>
    <name evidence="10" type="ORF">AMEX_G3460</name>
    <name evidence="9" type="ORF">AMEX_G6009</name>
</gene>
<reference evidence="10 11" key="1">
    <citation type="submission" date="2021-07" db="EMBL/GenBank/DDBJ databases">
        <authorList>
            <person name="Imarazene B."/>
            <person name="Zahm M."/>
            <person name="Klopp C."/>
            <person name="Cabau C."/>
            <person name="Beille S."/>
            <person name="Jouanno E."/>
            <person name="Castinel A."/>
            <person name="Lluch J."/>
            <person name="Gil L."/>
            <person name="Kuchtly C."/>
            <person name="Lopez Roques C."/>
            <person name="Donnadieu C."/>
            <person name="Parrinello H."/>
            <person name="Journot L."/>
            <person name="Du K."/>
            <person name="Schartl M."/>
            <person name="Retaux S."/>
            <person name="Guiguen Y."/>
        </authorList>
    </citation>
    <scope>NUCLEOTIDE SEQUENCE [LARGE SCALE GENOMIC DNA]</scope>
    <source>
        <strain evidence="10">Pach_M1</strain>
        <tissue evidence="10">Testis</tissue>
    </source>
</reference>
<protein>
    <submittedName>
        <fullName evidence="10">Mucin-5AC-like isoform X1</fullName>
    </submittedName>
</protein>
<dbReference type="InterPro" id="IPR004979">
    <property type="entry name" value="TF_AP2"/>
</dbReference>
<dbReference type="GO" id="GO:0042127">
    <property type="term" value="P:regulation of cell population proliferation"/>
    <property type="evidence" value="ECO:0007669"/>
    <property type="project" value="TreeGrafter"/>
</dbReference>
<dbReference type="GO" id="GO:0000977">
    <property type="term" value="F:RNA polymerase II transcription regulatory region sequence-specific DNA binding"/>
    <property type="evidence" value="ECO:0007669"/>
    <property type="project" value="TreeGrafter"/>
</dbReference>
<dbReference type="PANTHER" id="PTHR10812">
    <property type="entry name" value="TRANSCRIPTION FACTOR AP-2"/>
    <property type="match status" value="1"/>
</dbReference>
<comment type="similarity">
    <text evidence="2">Belongs to the AP-2 family.</text>
</comment>
<dbReference type="PANTHER" id="PTHR10812:SF16">
    <property type="entry name" value="TRANSCRIPTION FACTOR AP-2 C-TERMINAL DOMAIN-CONTAINING PROTEIN-RELATED"/>
    <property type="match status" value="1"/>
</dbReference>
<dbReference type="GO" id="GO:0005634">
    <property type="term" value="C:nucleus"/>
    <property type="evidence" value="ECO:0007669"/>
    <property type="project" value="UniProtKB-SubCell"/>
</dbReference>
<keyword evidence="6" id="KW-0539">Nucleus</keyword>
<evidence type="ECO:0000256" key="3">
    <source>
        <dbReference type="ARBA" id="ARBA00023015"/>
    </source>
</evidence>
<evidence type="ECO:0000256" key="6">
    <source>
        <dbReference type="ARBA" id="ARBA00023242"/>
    </source>
</evidence>
<comment type="caution">
    <text evidence="10">The sequence shown here is derived from an EMBL/GenBank/DDBJ whole genome shotgun (WGS) entry which is preliminary data.</text>
</comment>
<feature type="domain" description="Transcription factor AP-2 C-terminal" evidence="8">
    <location>
        <begin position="174"/>
        <end position="269"/>
    </location>
</feature>
<dbReference type="EMBL" id="JAICCE010000002">
    <property type="protein sequence ID" value="KAG9280718.1"/>
    <property type="molecule type" value="Genomic_DNA"/>
</dbReference>
<dbReference type="GO" id="GO:0000981">
    <property type="term" value="F:DNA-binding transcription factor activity, RNA polymerase II-specific"/>
    <property type="evidence" value="ECO:0007669"/>
    <property type="project" value="TreeGrafter"/>
</dbReference>
<evidence type="ECO:0000256" key="5">
    <source>
        <dbReference type="ARBA" id="ARBA00023163"/>
    </source>
</evidence>
<dbReference type="AlphaFoldDB" id="A0A8T2M840"/>
<feature type="region of interest" description="Disordered" evidence="7">
    <location>
        <begin position="26"/>
        <end position="47"/>
    </location>
</feature>
<feature type="region of interest" description="Disordered" evidence="7">
    <location>
        <begin position="85"/>
        <end position="138"/>
    </location>
</feature>
<feature type="compositionally biased region" description="Polar residues" evidence="7">
    <location>
        <begin position="28"/>
        <end position="47"/>
    </location>
</feature>
<evidence type="ECO:0000256" key="2">
    <source>
        <dbReference type="ARBA" id="ARBA00007770"/>
    </source>
</evidence>
<keyword evidence="3" id="KW-0805">Transcription regulation</keyword>
<evidence type="ECO:0000256" key="1">
    <source>
        <dbReference type="ARBA" id="ARBA00004123"/>
    </source>
</evidence>
<dbReference type="EMBL" id="JAICCE010000004">
    <property type="protein sequence ID" value="KAG9278188.1"/>
    <property type="molecule type" value="Genomic_DNA"/>
</dbReference>
<keyword evidence="5" id="KW-0804">Transcription</keyword>
<dbReference type="InterPro" id="IPR013854">
    <property type="entry name" value="TF_AP2_C"/>
</dbReference>
<keyword evidence="4" id="KW-0238">DNA-binding</keyword>
<organism evidence="10 11">
    <name type="scientific">Astyanax mexicanus</name>
    <name type="common">Blind cave fish</name>
    <name type="synonym">Astyanax fasciatus mexicanus</name>
    <dbReference type="NCBI Taxonomy" id="7994"/>
    <lineage>
        <taxon>Eukaryota</taxon>
        <taxon>Metazoa</taxon>
        <taxon>Chordata</taxon>
        <taxon>Craniata</taxon>
        <taxon>Vertebrata</taxon>
        <taxon>Euteleostomi</taxon>
        <taxon>Actinopterygii</taxon>
        <taxon>Neopterygii</taxon>
        <taxon>Teleostei</taxon>
        <taxon>Ostariophysi</taxon>
        <taxon>Characiformes</taxon>
        <taxon>Characoidei</taxon>
        <taxon>Acestrorhamphidae</taxon>
        <taxon>Acestrorhamphinae</taxon>
        <taxon>Astyanax</taxon>
    </lineage>
</organism>